<protein>
    <submittedName>
        <fullName evidence="1">Uncharacterized protein</fullName>
    </submittedName>
</protein>
<dbReference type="Proteomes" id="UP000701801">
    <property type="component" value="Unassembled WGS sequence"/>
</dbReference>
<gene>
    <name evidence="1" type="ORF">HYALB_00002412</name>
</gene>
<sequence length="71" mass="8169">MLEPRLASNALWTILLLTPRRNKQTRTDKEHHIELLRLKWADLEALDRSKLSDLAESNFLPSKATASSKKT</sequence>
<evidence type="ECO:0000313" key="2">
    <source>
        <dbReference type="Proteomes" id="UP000701801"/>
    </source>
</evidence>
<evidence type="ECO:0000313" key="1">
    <source>
        <dbReference type="EMBL" id="CAG8976131.1"/>
    </source>
</evidence>
<dbReference type="EMBL" id="CAJVRM010000162">
    <property type="protein sequence ID" value="CAG8976131.1"/>
    <property type="molecule type" value="Genomic_DNA"/>
</dbReference>
<proteinExistence type="predicted"/>
<name>A0A9N9LRB4_9HELO</name>
<reference evidence="1" key="1">
    <citation type="submission" date="2021-07" db="EMBL/GenBank/DDBJ databases">
        <authorList>
            <person name="Durling M."/>
        </authorList>
    </citation>
    <scope>NUCLEOTIDE SEQUENCE</scope>
</reference>
<dbReference type="AlphaFoldDB" id="A0A9N9LRB4"/>
<accession>A0A9N9LRB4</accession>
<organism evidence="1 2">
    <name type="scientific">Hymenoscyphus albidus</name>
    <dbReference type="NCBI Taxonomy" id="595503"/>
    <lineage>
        <taxon>Eukaryota</taxon>
        <taxon>Fungi</taxon>
        <taxon>Dikarya</taxon>
        <taxon>Ascomycota</taxon>
        <taxon>Pezizomycotina</taxon>
        <taxon>Leotiomycetes</taxon>
        <taxon>Helotiales</taxon>
        <taxon>Helotiaceae</taxon>
        <taxon>Hymenoscyphus</taxon>
    </lineage>
</organism>
<comment type="caution">
    <text evidence="1">The sequence shown here is derived from an EMBL/GenBank/DDBJ whole genome shotgun (WGS) entry which is preliminary data.</text>
</comment>
<keyword evidence="2" id="KW-1185">Reference proteome</keyword>